<dbReference type="Proteomes" id="UP001500843">
    <property type="component" value="Unassembled WGS sequence"/>
</dbReference>
<gene>
    <name evidence="3" type="ORF">GCM10023198_12430</name>
</gene>
<feature type="transmembrane region" description="Helical" evidence="2">
    <location>
        <begin position="91"/>
        <end position="111"/>
    </location>
</feature>
<feature type="transmembrane region" description="Helical" evidence="2">
    <location>
        <begin position="65"/>
        <end position="85"/>
    </location>
</feature>
<keyword evidence="2" id="KW-1133">Transmembrane helix</keyword>
<sequence length="115" mass="12224">MPRTRDEQQAATRFAQAAQKAQKTQTTLTGSCPYNGGVPTIRSLLAHPEERRPSPPAPRADLRRVFGAGIGLFAIGLVVALILHLTGGDGIEAIAICGTGIVLGGLGLLWARRWR</sequence>
<feature type="compositionally biased region" description="Low complexity" evidence="1">
    <location>
        <begin position="9"/>
        <end position="27"/>
    </location>
</feature>
<evidence type="ECO:0000256" key="2">
    <source>
        <dbReference type="SAM" id="Phobius"/>
    </source>
</evidence>
<proteinExistence type="predicted"/>
<organism evidence="3 4">
    <name type="scientific">Promicromonospora umidemergens</name>
    <dbReference type="NCBI Taxonomy" id="629679"/>
    <lineage>
        <taxon>Bacteria</taxon>
        <taxon>Bacillati</taxon>
        <taxon>Actinomycetota</taxon>
        <taxon>Actinomycetes</taxon>
        <taxon>Micrococcales</taxon>
        <taxon>Promicromonosporaceae</taxon>
        <taxon>Promicromonospora</taxon>
    </lineage>
</organism>
<protein>
    <recommendedName>
        <fullName evidence="5">DUF2335 domain-containing protein</fullName>
    </recommendedName>
</protein>
<comment type="caution">
    <text evidence="3">The sequence shown here is derived from an EMBL/GenBank/DDBJ whole genome shotgun (WGS) entry which is preliminary data.</text>
</comment>
<accession>A0ABP8WRJ8</accession>
<feature type="region of interest" description="Disordered" evidence="1">
    <location>
        <begin position="1"/>
        <end position="29"/>
    </location>
</feature>
<keyword evidence="2" id="KW-0472">Membrane</keyword>
<keyword evidence="4" id="KW-1185">Reference proteome</keyword>
<name>A0ABP8WRJ8_9MICO</name>
<keyword evidence="2" id="KW-0812">Transmembrane</keyword>
<evidence type="ECO:0000256" key="1">
    <source>
        <dbReference type="SAM" id="MobiDB-lite"/>
    </source>
</evidence>
<evidence type="ECO:0000313" key="3">
    <source>
        <dbReference type="EMBL" id="GAA4694280.1"/>
    </source>
</evidence>
<dbReference type="EMBL" id="BAABHM010000007">
    <property type="protein sequence ID" value="GAA4694280.1"/>
    <property type="molecule type" value="Genomic_DNA"/>
</dbReference>
<reference evidence="4" key="1">
    <citation type="journal article" date="2019" name="Int. J. Syst. Evol. Microbiol.">
        <title>The Global Catalogue of Microorganisms (GCM) 10K type strain sequencing project: providing services to taxonomists for standard genome sequencing and annotation.</title>
        <authorList>
            <consortium name="The Broad Institute Genomics Platform"/>
            <consortium name="The Broad Institute Genome Sequencing Center for Infectious Disease"/>
            <person name="Wu L."/>
            <person name="Ma J."/>
        </authorList>
    </citation>
    <scope>NUCLEOTIDE SEQUENCE [LARGE SCALE GENOMIC DNA]</scope>
    <source>
        <strain evidence="4">JCM 17975</strain>
    </source>
</reference>
<evidence type="ECO:0008006" key="5">
    <source>
        <dbReference type="Google" id="ProtNLM"/>
    </source>
</evidence>
<evidence type="ECO:0000313" key="4">
    <source>
        <dbReference type="Proteomes" id="UP001500843"/>
    </source>
</evidence>